<reference evidence="2" key="1">
    <citation type="submission" date="2020-11" db="EMBL/GenBank/DDBJ databases">
        <title>Carbohydrate-dependent, anaerobic sulfur respiration: A novel catabolism in halophilic archaea.</title>
        <authorList>
            <person name="Sorokin D.Y."/>
            <person name="Messina E."/>
            <person name="Smedile F."/>
            <person name="La Cono V."/>
            <person name="Hallsworth J.E."/>
            <person name="Yakimov M.M."/>
        </authorList>
    </citation>
    <scope>NUCLEOTIDE SEQUENCE</scope>
    <source>
        <strain evidence="2">AArc-S</strain>
    </source>
</reference>
<feature type="transmembrane region" description="Helical" evidence="1">
    <location>
        <begin position="34"/>
        <end position="53"/>
    </location>
</feature>
<evidence type="ECO:0000313" key="3">
    <source>
        <dbReference type="Proteomes" id="UP000663586"/>
    </source>
</evidence>
<dbReference type="GeneID" id="70686386"/>
<keyword evidence="1" id="KW-1133">Transmembrane helix</keyword>
<proteinExistence type="predicted"/>
<organism evidence="2 3">
    <name type="scientific">Natranaeroarchaeum sulfidigenes</name>
    <dbReference type="NCBI Taxonomy" id="2784880"/>
    <lineage>
        <taxon>Archaea</taxon>
        <taxon>Methanobacteriati</taxon>
        <taxon>Methanobacteriota</taxon>
        <taxon>Stenosarchaea group</taxon>
        <taxon>Halobacteria</taxon>
        <taxon>Halobacteriales</taxon>
        <taxon>Natronoarchaeaceae</taxon>
        <taxon>Natranaeroarchaeum</taxon>
    </lineage>
</organism>
<dbReference type="EMBL" id="CP064786">
    <property type="protein sequence ID" value="QSG04194.1"/>
    <property type="molecule type" value="Genomic_DNA"/>
</dbReference>
<gene>
    <name evidence="2" type="ORF">AArcS_3007</name>
</gene>
<dbReference type="Pfam" id="PF24377">
    <property type="entry name" value="DUF7533"/>
    <property type="match status" value="1"/>
</dbReference>
<dbReference type="RefSeq" id="WP_238478219.1">
    <property type="nucleotide sequence ID" value="NZ_CP064786.1"/>
</dbReference>
<accession>A0A897MUL3</accession>
<name>A0A897MUL3_9EURY</name>
<dbReference type="Proteomes" id="UP000663586">
    <property type="component" value="Chromosome"/>
</dbReference>
<protein>
    <submittedName>
        <fullName evidence="2">Putative membrane protein</fullName>
    </submittedName>
</protein>
<evidence type="ECO:0000256" key="1">
    <source>
        <dbReference type="SAM" id="Phobius"/>
    </source>
</evidence>
<keyword evidence="1" id="KW-0812">Transmembrane</keyword>
<dbReference type="AlphaFoldDB" id="A0A897MUL3"/>
<keyword evidence="1" id="KW-0472">Membrane</keyword>
<keyword evidence="3" id="KW-1185">Reference proteome</keyword>
<evidence type="ECO:0000313" key="2">
    <source>
        <dbReference type="EMBL" id="QSG04194.1"/>
    </source>
</evidence>
<dbReference type="KEGG" id="hara:AArcS_3007"/>
<dbReference type="InterPro" id="IPR055955">
    <property type="entry name" value="DUF7533"/>
</dbReference>
<sequence>MKLGFFESLTMVGALAVAIPMVYAGTNIYLAGNTIGLFFVALGVVMVLAERFITTPFDIPSIVAKKTVGRFMRDPEETEPDAADGK</sequence>